<protein>
    <submittedName>
        <fullName evidence="5">Trehalose-phosphatase</fullName>
        <ecNumber evidence="5">3.1.3.12</ecNumber>
    </submittedName>
</protein>
<dbReference type="Gene3D" id="3.30.70.1020">
    <property type="entry name" value="Trehalose-6-phosphate phosphatase related protein, domain 2"/>
    <property type="match status" value="1"/>
</dbReference>
<dbReference type="InterPro" id="IPR036412">
    <property type="entry name" value="HAD-like_sf"/>
</dbReference>
<dbReference type="Gene3D" id="3.40.50.1000">
    <property type="entry name" value="HAD superfamily/HAD-like"/>
    <property type="match status" value="2"/>
</dbReference>
<dbReference type="SUPFAM" id="SSF48208">
    <property type="entry name" value="Six-hairpin glycosidases"/>
    <property type="match status" value="1"/>
</dbReference>
<dbReference type="GO" id="GO:0004805">
    <property type="term" value="F:trehalose-phosphatase activity"/>
    <property type="evidence" value="ECO:0007669"/>
    <property type="project" value="UniProtKB-EC"/>
</dbReference>
<dbReference type="InterPro" id="IPR037018">
    <property type="entry name" value="GH65_N"/>
</dbReference>
<reference evidence="5" key="1">
    <citation type="submission" date="2022-08" db="EMBL/GenBank/DDBJ databases">
        <title>Complete genome sequence of 14 non-tuberculosis mycobacteria type-strains.</title>
        <authorList>
            <person name="Igarashi Y."/>
            <person name="Osugi A."/>
            <person name="Mitarai S."/>
        </authorList>
    </citation>
    <scope>NUCLEOTIDE SEQUENCE</scope>
    <source>
        <strain evidence="5">DSM 45575</strain>
    </source>
</reference>
<proteinExistence type="predicted"/>
<dbReference type="Gene3D" id="1.10.150.240">
    <property type="entry name" value="Putative phosphatase, domain 2"/>
    <property type="match status" value="1"/>
</dbReference>
<evidence type="ECO:0000313" key="6">
    <source>
        <dbReference type="Proteomes" id="UP001055200"/>
    </source>
</evidence>
<name>A0ABY3U819_9MYCO</name>
<gene>
    <name evidence="5" type="primary">otsB</name>
    <name evidence="5" type="ORF">MIU77_14550</name>
</gene>
<dbReference type="SUPFAM" id="SSF74650">
    <property type="entry name" value="Galactose mutarotase-like"/>
    <property type="match status" value="1"/>
</dbReference>
<dbReference type="SUPFAM" id="SSF56784">
    <property type="entry name" value="HAD-like"/>
    <property type="match status" value="2"/>
</dbReference>
<dbReference type="Pfam" id="PF02358">
    <property type="entry name" value="Trehalose_PPase"/>
    <property type="match status" value="1"/>
</dbReference>
<dbReference type="InterPro" id="IPR023214">
    <property type="entry name" value="HAD_sf"/>
</dbReference>
<dbReference type="Gene3D" id="2.60.420.10">
    <property type="entry name" value="Maltose phosphorylase, domain 3"/>
    <property type="match status" value="1"/>
</dbReference>
<dbReference type="NCBIfam" id="TIGR01484">
    <property type="entry name" value="HAD-SF-IIB"/>
    <property type="match status" value="1"/>
</dbReference>
<evidence type="ECO:0000259" key="3">
    <source>
        <dbReference type="Pfam" id="PF03633"/>
    </source>
</evidence>
<feature type="domain" description="Glycoside hydrolase family 65 N-terminal" evidence="4">
    <location>
        <begin position="526"/>
        <end position="783"/>
    </location>
</feature>
<keyword evidence="1" id="KW-0326">Glycosidase</keyword>
<keyword evidence="5" id="KW-0378">Hydrolase</keyword>
<dbReference type="EMBL" id="CP092365">
    <property type="protein sequence ID" value="ULN54691.1"/>
    <property type="molecule type" value="Genomic_DNA"/>
</dbReference>
<dbReference type="Gene3D" id="1.50.10.10">
    <property type="match status" value="1"/>
</dbReference>
<dbReference type="InterPro" id="IPR012341">
    <property type="entry name" value="6hp_glycosidase-like_sf"/>
</dbReference>
<dbReference type="NCBIfam" id="TIGR00685">
    <property type="entry name" value="T6PP"/>
    <property type="match status" value="1"/>
</dbReference>
<dbReference type="InterPro" id="IPR011013">
    <property type="entry name" value="Gal_mutarotase_sf_dom"/>
</dbReference>
<dbReference type="CDD" id="cd01627">
    <property type="entry name" value="HAD_TPP"/>
    <property type="match status" value="1"/>
</dbReference>
<accession>A0ABY3U819</accession>
<dbReference type="SFLD" id="SFLDG01129">
    <property type="entry name" value="C1.5:_HAD__Beta-PGM__Phosphata"/>
    <property type="match status" value="1"/>
</dbReference>
<dbReference type="SFLD" id="SFLDS00003">
    <property type="entry name" value="Haloacid_Dehalogenase"/>
    <property type="match status" value="1"/>
</dbReference>
<dbReference type="InterPro" id="IPR006439">
    <property type="entry name" value="HAD-SF_hydro_IA"/>
</dbReference>
<sequence>MIIDPRRHDAVLFDLDGVVTDTASVHAAAWADLFDEFLSRRSPRPGEDHSPFTDADYRRHVDGKPRLSGIGDFLAARGITVASDAAAGDTVSGLGERKQALFLQRLAGGVPAFATTVSLVHQLQHLGVGTAIFSASRNCAAVLSAAGIGDLFAVRVDGVTAAELRLPGKPDPAVLWEAARRLGVRPDRCVVVEDAEAGVEAGRAGGFALVIGVDRTGSGEQLYHRGADVVVTDLSEVTVRTGDRRISTLPDAVQAVALTDGGASGRTPAVFFDFDGTLSEIVDDPDEARLVAGADAALRALAAVCPVAVLSGRDLADVVDRVGVPGIWYAGSHGFELRGPDGAHHHNETAAAAIPALTEAADELRAQLAPISGVLVEHKRFAVAVHYRNAAREQVGAVTAAVREAGRRDGLRVTTGREVIELRPDIDWDKGRTLRWVTERIDGAATMRLLPVFVGDDITDEDAFAEISRDGIGIMVRHSDDGDRATSARFAVADPAAVCAFTGQLARTLDAGHHADDDPAWVFAFDGYRPEEEGLREALCTTANGYLGTRGAAPESVADATHYPGTYAAGVFNRLTDEVAGVEIENESLVNLPNWLTLGFRIDGGPWFDLADPTIEVLSYRQWWQLRHAELWRRWRFRDGAGRITAVTQRRITAMHRPNLCALTTTVAAENWSGALEFRSGVDGAVANTGVERYRALSGEHLTAAQTHEVTQDTVLVVTETVQSRIRVAVAARTRLWRTDPDAAAVVERCGYRDGARVGQYLSVNLTAGTAVTAEKIAAVFTGHDHAVSEPALAARREVDGIERYAGLRRDHVLAWSRLWERANIEFGNAPRARRIIRLHLLHLLQTVSVHTADVDAGIPARGLHGEAYRGHIFWDELFVFPVLNLRMPQLTRRLLGYRHRRLPAARAAARAAGYRGALFPWQSGSSGREESQTMHLNPNSGRWNPDASVRAHHIGLAIAYNEWQYYRVSGDRQYLVDAGVEMLVDIARFWVSRAEFDADRGRYVIRGVIGPDEFHSGYPERPYEGIDNNAYTNVMAVWVILRALDALDLLALHDRIDLLEKMGIPGAELDRWDDVTRRMFVPFHDGVISQFEGYEHLEELDWDGYRRRFTNIQRLDRILEADGDDVNRYRVSKQADVLMLFYLLSADELRGLFARLGYRFTGAEIPRIVDYYRARTSDGSTLSAVVHTWVLARSNREQAMEYFRRVLDADVTDIQGGTTAEGVHLAAMAGSIDLVQRCFTGLEVFADRIVINPIWPEDLGVLQFPLSYRGHRIFLRVWGTAAELRADPGDGPAVTVECRGRTRALHPGRTVRFDPAPR</sequence>
<dbReference type="InterPro" id="IPR005194">
    <property type="entry name" value="Glyco_hydro_65_C"/>
</dbReference>
<dbReference type="Pfam" id="PF03632">
    <property type="entry name" value="Glyco_hydro_65m"/>
    <property type="match status" value="1"/>
</dbReference>
<dbReference type="Proteomes" id="UP001055200">
    <property type="component" value="Chromosome"/>
</dbReference>
<dbReference type="InterPro" id="IPR008928">
    <property type="entry name" value="6-hairpin_glycosidase_sf"/>
</dbReference>
<dbReference type="EC" id="3.1.3.12" evidence="5"/>
<dbReference type="InterPro" id="IPR005195">
    <property type="entry name" value="Glyco_hydro_65_M"/>
</dbReference>
<evidence type="ECO:0000256" key="1">
    <source>
        <dbReference type="ARBA" id="ARBA00023295"/>
    </source>
</evidence>
<dbReference type="Pfam" id="PF03636">
    <property type="entry name" value="Glyco_hydro_65N"/>
    <property type="match status" value="1"/>
</dbReference>
<evidence type="ECO:0000313" key="5">
    <source>
        <dbReference type="EMBL" id="ULN54691.1"/>
    </source>
</evidence>
<feature type="domain" description="Glycoside hydrolase family 65 C-terminal" evidence="3">
    <location>
        <begin position="1243"/>
        <end position="1303"/>
    </location>
</feature>
<organism evidence="5 6">
    <name type="scientific">Mycolicibacillus parakoreensis</name>
    <dbReference type="NCBI Taxonomy" id="1069221"/>
    <lineage>
        <taxon>Bacteria</taxon>
        <taxon>Bacillati</taxon>
        <taxon>Actinomycetota</taxon>
        <taxon>Actinomycetes</taxon>
        <taxon>Mycobacteriales</taxon>
        <taxon>Mycobacteriaceae</taxon>
        <taxon>Mycolicibacillus</taxon>
    </lineage>
</organism>
<feature type="domain" description="Glycoside hydrolase family 65 central catalytic" evidence="2">
    <location>
        <begin position="838"/>
        <end position="1233"/>
    </location>
</feature>
<dbReference type="InterPro" id="IPR006379">
    <property type="entry name" value="HAD-SF_hydro_IIB"/>
</dbReference>
<dbReference type="PANTHER" id="PTHR11051">
    <property type="entry name" value="GLYCOSYL HYDROLASE-RELATED"/>
    <property type="match status" value="1"/>
</dbReference>
<evidence type="ECO:0000259" key="4">
    <source>
        <dbReference type="Pfam" id="PF03636"/>
    </source>
</evidence>
<evidence type="ECO:0000259" key="2">
    <source>
        <dbReference type="Pfam" id="PF03632"/>
    </source>
</evidence>
<dbReference type="RefSeq" id="WP_240172880.1">
    <property type="nucleotide sequence ID" value="NZ_CP092365.1"/>
</dbReference>
<keyword evidence="6" id="KW-1185">Reference proteome</keyword>
<dbReference type="InterPro" id="IPR023198">
    <property type="entry name" value="PGP-like_dom2"/>
</dbReference>
<dbReference type="Gene3D" id="2.70.98.40">
    <property type="entry name" value="Glycoside hydrolase, family 65, N-terminal domain"/>
    <property type="match status" value="1"/>
</dbReference>
<dbReference type="NCBIfam" id="TIGR01509">
    <property type="entry name" value="HAD-SF-IA-v3"/>
    <property type="match status" value="1"/>
</dbReference>
<dbReference type="PANTHER" id="PTHR11051:SF8">
    <property type="entry name" value="PROTEIN-GLUCOSYLGALACTOSYLHYDROXYLYSINE GLUCOSIDASE"/>
    <property type="match status" value="1"/>
</dbReference>
<dbReference type="InterPro" id="IPR005196">
    <property type="entry name" value="Glyco_hydro_65_N"/>
</dbReference>
<dbReference type="Pfam" id="PF00702">
    <property type="entry name" value="Hydrolase"/>
    <property type="match status" value="1"/>
</dbReference>
<dbReference type="Pfam" id="PF03633">
    <property type="entry name" value="Glyco_hydro_65C"/>
    <property type="match status" value="1"/>
</dbReference>
<dbReference type="InterPro" id="IPR003337">
    <property type="entry name" value="Trehalose_PPase"/>
</dbReference>